<keyword evidence="3" id="KW-0472">Membrane</keyword>
<reference evidence="4" key="1">
    <citation type="submission" date="2011-03" db="EMBL/GenBank/DDBJ databases">
        <title>The Genome Sequence of Nematocida sp1 strain ERTm2.</title>
        <authorList>
            <consortium name="The Broad Institute Genome Sequencing Platform"/>
            <consortium name="The Broad Institute Genome Sequencing Center for Infectious Disease"/>
            <person name="Cuomo C."/>
            <person name="Troemel E."/>
            <person name="Young S.K."/>
            <person name="Zeng Q."/>
            <person name="Gargeya S."/>
            <person name="Fitzgerald M."/>
            <person name="Haas B."/>
            <person name="Abouelleil A."/>
            <person name="Alvarado L."/>
            <person name="Arachchi H.M."/>
            <person name="Berlin A."/>
            <person name="Brown A."/>
            <person name="Chapman S.B."/>
            <person name="Chen Z."/>
            <person name="Dunbar C."/>
            <person name="Freedman E."/>
            <person name="Gearin G."/>
            <person name="Gellesch M."/>
            <person name="Goldberg J."/>
            <person name="Griggs A."/>
            <person name="Gujja S."/>
            <person name="Heilman E.R."/>
            <person name="Heiman D."/>
            <person name="Howarth C."/>
            <person name="Larson L."/>
            <person name="Lui A."/>
            <person name="MacDonald P.J.P."/>
            <person name="Mehta T."/>
            <person name="Montmayeur A."/>
            <person name="Murphy C."/>
            <person name="Neiman D."/>
            <person name="Pearson M."/>
            <person name="Priest M."/>
            <person name="Roberts A."/>
            <person name="Saif S."/>
            <person name="Shea T."/>
            <person name="Shenoy N."/>
            <person name="Sisk P."/>
            <person name="Stolte C."/>
            <person name="Sykes S."/>
            <person name="White J."/>
            <person name="Yandava C."/>
            <person name="Wortman J."/>
            <person name="Nusbaum C."/>
            <person name="Birren B."/>
        </authorList>
    </citation>
    <scope>NUCLEOTIDE SEQUENCE</scope>
    <source>
        <strain evidence="4">ERTm2</strain>
    </source>
</reference>
<dbReference type="AlphaFoldDB" id="H8ZFF1"/>
<feature type="transmembrane region" description="Helical" evidence="3">
    <location>
        <begin position="626"/>
        <end position="653"/>
    </location>
</feature>
<evidence type="ECO:0000256" key="1">
    <source>
        <dbReference type="SAM" id="Coils"/>
    </source>
</evidence>
<feature type="coiled-coil region" evidence="1">
    <location>
        <begin position="110"/>
        <end position="137"/>
    </location>
</feature>
<feature type="transmembrane region" description="Helical" evidence="3">
    <location>
        <begin position="697"/>
        <end position="718"/>
    </location>
</feature>
<feature type="transmembrane region" description="Helical" evidence="3">
    <location>
        <begin position="590"/>
        <end position="614"/>
    </location>
</feature>
<name>H8ZFF1_NEMA1</name>
<evidence type="ECO:0000313" key="4">
    <source>
        <dbReference type="EMBL" id="EHY64703.1"/>
    </source>
</evidence>
<accession>H8ZFF1</accession>
<feature type="region of interest" description="Disordered" evidence="2">
    <location>
        <begin position="558"/>
        <end position="580"/>
    </location>
</feature>
<sequence>MDLIDNNGSNMIAAQSNIPRMTVTIEFPRELTQEQRDLKNDLLTIFASAADLQRKISNATDKMLMNTEVWKELITLNFSEEARKRKVAHFLATNWIKEQNDDLIHIVGMLKSKNCQLTEKELNLKRTEERLDLFLKEVGRSIAHWIEVEFAIDLIVDRGYKDAQSTGNSLRMSNKERNYTKALHQAYRMIINESNMIKDKNSNMHHYMKSVVEKYYHRICNVIRLDEKDVKVQPVDKIFMHSPDAVNIEDILRSIESKFAMEMEKAQHNTRALVIALLSDLKTILQNWDDIVKAEETVRKLFYSEKLENLVYNLNGRDENTLKEFNKKLDKYISQHIKRKDTDVLKAHTKIHGKQSKTEYLLKIYHNLINLIKNNGDVIKKAKQIEFSTNIIQCLDGGELYKIYSYQAESRVQPFSKEQKSIVNNYGIVPKRKIFSSLGRLISLFWSRRMHHVVYESTILQKNTQQSGNESVLSKTMNVLKDTANGICSTLDDIEEVCVKAATETMNAVGLPLSEEPCEYIPLLSMQAPIVEGNSQGANSVEDAAHVRRKYESIDRERLRRERANASNETSGSIGTEPPQKSSLKIICTLPLCILTCVLLGLSMYSIIIGFSLLKNGLKLTLTAAIFGLTSVMVISSGVLTAMHCASLLIITAQDLYIKKTKGNIICLVLMAVCSTASLMGGIIYPSTLNMNSTKVSLYWMVASIFATAAFTISIGLFRRRIVSGMRNWVKKAKFNLNARRVMEYAELMTLLIVLAYFIQPLNTNNVSV</sequence>
<proteinExistence type="predicted"/>
<dbReference type="Proteomes" id="UP000005622">
    <property type="component" value="Unassembled WGS sequence"/>
</dbReference>
<feature type="compositionally biased region" description="Polar residues" evidence="2">
    <location>
        <begin position="565"/>
        <end position="580"/>
    </location>
</feature>
<keyword evidence="1" id="KW-0175">Coiled coil</keyword>
<keyword evidence="3" id="KW-1133">Transmembrane helix</keyword>
<feature type="transmembrane region" description="Helical" evidence="3">
    <location>
        <begin position="665"/>
        <end position="685"/>
    </location>
</feature>
<dbReference type="HOGENOM" id="CLU_364116_0_0_1"/>
<protein>
    <submittedName>
        <fullName evidence="4">Uncharacterized protein</fullName>
    </submittedName>
</protein>
<evidence type="ECO:0000256" key="2">
    <source>
        <dbReference type="SAM" id="MobiDB-lite"/>
    </source>
</evidence>
<keyword evidence="3" id="KW-0812">Transmembrane</keyword>
<gene>
    <name evidence="4" type="ORF">NERG_02322</name>
</gene>
<dbReference type="EMBL" id="JH604639">
    <property type="protein sequence ID" value="EHY64703.1"/>
    <property type="molecule type" value="Genomic_DNA"/>
</dbReference>
<feature type="transmembrane region" description="Helical" evidence="3">
    <location>
        <begin position="742"/>
        <end position="759"/>
    </location>
</feature>
<organism evidence="4">
    <name type="scientific">Nematocida ausubeli (strain ATCC PRA-371 / ERTm2)</name>
    <name type="common">Nematode killer fungus</name>
    <dbReference type="NCBI Taxonomy" id="1913371"/>
    <lineage>
        <taxon>Eukaryota</taxon>
        <taxon>Fungi</taxon>
        <taxon>Fungi incertae sedis</taxon>
        <taxon>Microsporidia</taxon>
        <taxon>Nematocida</taxon>
    </lineage>
</organism>
<evidence type="ECO:0000256" key="3">
    <source>
        <dbReference type="SAM" id="Phobius"/>
    </source>
</evidence>